<feature type="domain" description="Carrier" evidence="1">
    <location>
        <begin position="4"/>
        <end position="82"/>
    </location>
</feature>
<protein>
    <submittedName>
        <fullName evidence="2">Acyl carrier protein</fullName>
    </submittedName>
</protein>
<keyword evidence="3" id="KW-1185">Reference proteome</keyword>
<comment type="caution">
    <text evidence="2">The sequence shown here is derived from an EMBL/GenBank/DDBJ whole genome shotgun (WGS) entry which is preliminary data.</text>
</comment>
<reference evidence="2 3" key="1">
    <citation type="submission" date="2019-06" db="EMBL/GenBank/DDBJ databases">
        <title>Sequencing the genomes of 1000 actinobacteria strains.</title>
        <authorList>
            <person name="Klenk H.-P."/>
        </authorList>
    </citation>
    <scope>NUCLEOTIDE SEQUENCE [LARGE SCALE GENOMIC DNA]</scope>
    <source>
        <strain evidence="2 3">DSM 102200</strain>
    </source>
</reference>
<dbReference type="InterPro" id="IPR036736">
    <property type="entry name" value="ACP-like_sf"/>
</dbReference>
<dbReference type="RefSeq" id="WP_185792247.1">
    <property type="nucleotide sequence ID" value="NZ_VFOZ01000001.1"/>
</dbReference>
<dbReference type="Pfam" id="PF00550">
    <property type="entry name" value="PP-binding"/>
    <property type="match status" value="1"/>
</dbReference>
<evidence type="ECO:0000313" key="3">
    <source>
        <dbReference type="Proteomes" id="UP000316096"/>
    </source>
</evidence>
<gene>
    <name evidence="2" type="ORF">FB559_3315</name>
</gene>
<sequence>MDRQAIENLIIELLAEEEGITPDALRDRLAAEGEDLPIDSLLAVEVVVRVEQRCGVQLPTTPETAECLRSVRDFAAIVHHLVQEAEQGRRVGEGA</sequence>
<evidence type="ECO:0000313" key="2">
    <source>
        <dbReference type="EMBL" id="TQL97714.1"/>
    </source>
</evidence>
<proteinExistence type="predicted"/>
<dbReference type="PROSITE" id="PS50075">
    <property type="entry name" value="CARRIER"/>
    <property type="match status" value="1"/>
</dbReference>
<dbReference type="EMBL" id="VFOZ01000001">
    <property type="protein sequence ID" value="TQL97714.1"/>
    <property type="molecule type" value="Genomic_DNA"/>
</dbReference>
<dbReference type="SUPFAM" id="SSF47336">
    <property type="entry name" value="ACP-like"/>
    <property type="match status" value="1"/>
</dbReference>
<organism evidence="2 3">
    <name type="scientific">Actinoallomurus bryophytorum</name>
    <dbReference type="NCBI Taxonomy" id="1490222"/>
    <lineage>
        <taxon>Bacteria</taxon>
        <taxon>Bacillati</taxon>
        <taxon>Actinomycetota</taxon>
        <taxon>Actinomycetes</taxon>
        <taxon>Streptosporangiales</taxon>
        <taxon>Thermomonosporaceae</taxon>
        <taxon>Actinoallomurus</taxon>
    </lineage>
</organism>
<accession>A0A543CKS8</accession>
<dbReference type="InterPro" id="IPR009081">
    <property type="entry name" value="PP-bd_ACP"/>
</dbReference>
<dbReference type="Proteomes" id="UP000316096">
    <property type="component" value="Unassembled WGS sequence"/>
</dbReference>
<evidence type="ECO:0000259" key="1">
    <source>
        <dbReference type="PROSITE" id="PS50075"/>
    </source>
</evidence>
<dbReference type="Gene3D" id="1.10.1200.10">
    <property type="entry name" value="ACP-like"/>
    <property type="match status" value="1"/>
</dbReference>
<name>A0A543CKS8_9ACTN</name>
<dbReference type="AlphaFoldDB" id="A0A543CKS8"/>